<dbReference type="PANTHER" id="PTHR36763">
    <property type="entry name" value="EXPRESSED PROTEIN"/>
    <property type="match status" value="1"/>
</dbReference>
<proteinExistence type="predicted"/>
<dbReference type="Proteomes" id="UP000232323">
    <property type="component" value="Unassembled WGS sequence"/>
</dbReference>
<evidence type="ECO:0000313" key="2">
    <source>
        <dbReference type="EMBL" id="GAX81769.1"/>
    </source>
</evidence>
<name>A0A250XFT5_9CHLO</name>
<organism evidence="2 3">
    <name type="scientific">Chlamydomonas eustigma</name>
    <dbReference type="NCBI Taxonomy" id="1157962"/>
    <lineage>
        <taxon>Eukaryota</taxon>
        <taxon>Viridiplantae</taxon>
        <taxon>Chlorophyta</taxon>
        <taxon>core chlorophytes</taxon>
        <taxon>Chlorophyceae</taxon>
        <taxon>CS clade</taxon>
        <taxon>Chlamydomonadales</taxon>
        <taxon>Chlamydomonadaceae</taxon>
        <taxon>Chlamydomonas</taxon>
    </lineage>
</organism>
<dbReference type="EMBL" id="BEGY01000070">
    <property type="protein sequence ID" value="GAX81769.1"/>
    <property type="molecule type" value="Genomic_DNA"/>
</dbReference>
<reference evidence="2 3" key="1">
    <citation type="submission" date="2017-08" db="EMBL/GenBank/DDBJ databases">
        <title>Acidophilic green algal genome provides insights into adaptation to an acidic environment.</title>
        <authorList>
            <person name="Hirooka S."/>
            <person name="Hirose Y."/>
            <person name="Kanesaki Y."/>
            <person name="Higuchi S."/>
            <person name="Fujiwara T."/>
            <person name="Onuma R."/>
            <person name="Era A."/>
            <person name="Ohbayashi R."/>
            <person name="Uzuka A."/>
            <person name="Nozaki H."/>
            <person name="Yoshikawa H."/>
            <person name="Miyagishima S.Y."/>
        </authorList>
    </citation>
    <scope>NUCLEOTIDE SEQUENCE [LARGE SCALE GENOMIC DNA]</scope>
    <source>
        <strain evidence="2 3">NIES-2499</strain>
    </source>
</reference>
<accession>A0A250XFT5</accession>
<gene>
    <name evidence="2" type="ORF">CEUSTIGMA_g9197.t1</name>
</gene>
<evidence type="ECO:0000313" key="3">
    <source>
        <dbReference type="Proteomes" id="UP000232323"/>
    </source>
</evidence>
<dbReference type="AlphaFoldDB" id="A0A250XFT5"/>
<comment type="caution">
    <text evidence="2">The sequence shown here is derived from an EMBL/GenBank/DDBJ whole genome shotgun (WGS) entry which is preliminary data.</text>
</comment>
<feature type="region of interest" description="Disordered" evidence="1">
    <location>
        <begin position="159"/>
        <end position="218"/>
    </location>
</feature>
<protein>
    <submittedName>
        <fullName evidence="2">Uncharacterized protein</fullName>
    </submittedName>
</protein>
<sequence length="241" mass="26902">MEWLSSWLDTPKNLSDAVSRESVIEFFERGKNVQDIVNQAQLQLFESMGIKGQVGMQFLGKIRTVYANDAEMLRSFYQFVQLEERALDEAELPEPVFKQKYERVEAIAAQVRARELEMHGLSEQERNRHVAAMLEHMVQVTTAGPIHTSANMRPCCKNHAAHKHGQPCSGSSAVETAVSAPPEMPSSSSSGAVTVMDRSQSLSKGTSSQQWVQPVANNMTQEEQLRFFQSLHRAQPSGPAK</sequence>
<keyword evidence="3" id="KW-1185">Reference proteome</keyword>
<evidence type="ECO:0000256" key="1">
    <source>
        <dbReference type="SAM" id="MobiDB-lite"/>
    </source>
</evidence>
<dbReference type="PANTHER" id="PTHR36763:SF1">
    <property type="entry name" value="EXPRESSED PROTEIN"/>
    <property type="match status" value="1"/>
</dbReference>
<dbReference type="OrthoDB" id="529725at2759"/>
<feature type="compositionally biased region" description="Polar residues" evidence="1">
    <location>
        <begin position="197"/>
        <end position="218"/>
    </location>
</feature>